<keyword evidence="1" id="KW-0472">Membrane</keyword>
<feature type="transmembrane region" description="Helical" evidence="1">
    <location>
        <begin position="21"/>
        <end position="41"/>
    </location>
</feature>
<dbReference type="Gene3D" id="2.50.20.10">
    <property type="entry name" value="Lipoprotein localisation LolA/LolB/LppX"/>
    <property type="match status" value="1"/>
</dbReference>
<dbReference type="EMBL" id="CABQ01000187">
    <property type="protein sequence ID" value="CBI08157.1"/>
    <property type="molecule type" value="Genomic_DNA"/>
</dbReference>
<dbReference type="AlphaFoldDB" id="E6QLN6"/>
<gene>
    <name evidence="2" type="ORF">CARN6_1593</name>
</gene>
<organism evidence="2">
    <name type="scientific">mine drainage metagenome</name>
    <dbReference type="NCBI Taxonomy" id="410659"/>
    <lineage>
        <taxon>unclassified sequences</taxon>
        <taxon>metagenomes</taxon>
        <taxon>ecological metagenomes</taxon>
    </lineage>
</organism>
<keyword evidence="1" id="KW-0812">Transmembrane</keyword>
<sequence length="313" mass="35581">MRHSFDEVDLKQGRQSWRKMSLAMALLPVFTSGLTGCVSMFTSKRRLPVPVAPAVVQTVTSEQLVAQMNERWEKFESMTATVDIVASHLLEKQGEAMDYPSFRANLLIRKPEMLRILGKAPLVQTPMFDLGSDGKEFRLSVPPKNKAYEGRSDEKGTSPHWYENLRPGFLFRAFVVRGLAEDEYYSTIAETLTEEDAAKRHLLVRPEYVLSIVRRKASSHALIPVRVVRFDRETLLPTEQDLYGDNGNLETQVVYGPYQDFDGIKYPGTILLKRPQEAYQLSITVERVTANPPLDDEQFQVKFPTGVTPKILK</sequence>
<reference evidence="2" key="1">
    <citation type="submission" date="2009-10" db="EMBL/GenBank/DDBJ databases">
        <title>Diversity of trophic interactions inside an arsenic-rich microbial ecosystem.</title>
        <authorList>
            <person name="Bertin P.N."/>
            <person name="Heinrich-Salmeron A."/>
            <person name="Pelletier E."/>
            <person name="Goulhen-Chollet F."/>
            <person name="Arsene-Ploetze F."/>
            <person name="Gallien S."/>
            <person name="Calteau A."/>
            <person name="Vallenet D."/>
            <person name="Casiot C."/>
            <person name="Chane-Woon-Ming B."/>
            <person name="Giloteaux L."/>
            <person name="Barakat M."/>
            <person name="Bonnefoy V."/>
            <person name="Bruneel O."/>
            <person name="Chandler M."/>
            <person name="Cleiss J."/>
            <person name="Duran R."/>
            <person name="Elbaz-Poulichet F."/>
            <person name="Fonknechten N."/>
            <person name="Lauga B."/>
            <person name="Mornico D."/>
            <person name="Ortet P."/>
            <person name="Schaeffer C."/>
            <person name="Siguier P."/>
            <person name="Alexander Thil Smith A."/>
            <person name="Van Dorsselaer A."/>
            <person name="Weissenbach J."/>
            <person name="Medigue C."/>
            <person name="Le Paslier D."/>
        </authorList>
    </citation>
    <scope>NUCLEOTIDE SEQUENCE</scope>
</reference>
<keyword evidence="1" id="KW-1133">Transmembrane helix</keyword>
<evidence type="ECO:0000313" key="2">
    <source>
        <dbReference type="EMBL" id="CBI08157.1"/>
    </source>
</evidence>
<proteinExistence type="predicted"/>
<protein>
    <submittedName>
        <fullName evidence="2">Uncharacterized protein</fullName>
    </submittedName>
</protein>
<comment type="caution">
    <text evidence="2">The sequence shown here is derived from an EMBL/GenBank/DDBJ whole genome shotgun (WGS) entry which is preliminary data.</text>
</comment>
<name>E6QLN6_9ZZZZ</name>
<evidence type="ECO:0000256" key="1">
    <source>
        <dbReference type="SAM" id="Phobius"/>
    </source>
</evidence>
<accession>E6QLN6</accession>